<accession>A0A0F9GL95</accession>
<sequence length="220" mass="26346">MNNRNFEIEENIEGEFSEFLCSVPDFKSTQVIEAFQKYLSEHTSSLYRKKLNQQETSIITPKKISYLSIFSYLMKKSISNIEGIQDSLKIKFDIQQGYRHFFTLFLKDEITLQDLEEQFELTEDRFLLTDIKAESIEKIKSKFDKYIRYKKVKERIALKIYFKGMLRYILEAFYKQYSSAEFSKELDNKRKSLPKQKKPLKVKMRSARAQRYHSKIVANK</sequence>
<gene>
    <name evidence="2" type="ORF">LCGC14_1813160</name>
</gene>
<name>A0A0F9GL95_9ZZZZ</name>
<evidence type="ECO:0000313" key="2">
    <source>
        <dbReference type="EMBL" id="KKL99563.1"/>
    </source>
</evidence>
<proteinExistence type="predicted"/>
<feature type="compositionally biased region" description="Basic residues" evidence="1">
    <location>
        <begin position="191"/>
        <end position="214"/>
    </location>
</feature>
<reference evidence="2" key="1">
    <citation type="journal article" date="2015" name="Nature">
        <title>Complex archaea that bridge the gap between prokaryotes and eukaryotes.</title>
        <authorList>
            <person name="Spang A."/>
            <person name="Saw J.H."/>
            <person name="Jorgensen S.L."/>
            <person name="Zaremba-Niedzwiedzka K."/>
            <person name="Martijn J."/>
            <person name="Lind A.E."/>
            <person name="van Eijk R."/>
            <person name="Schleper C."/>
            <person name="Guy L."/>
            <person name="Ettema T.J."/>
        </authorList>
    </citation>
    <scope>NUCLEOTIDE SEQUENCE</scope>
</reference>
<comment type="caution">
    <text evidence="2">The sequence shown here is derived from an EMBL/GenBank/DDBJ whole genome shotgun (WGS) entry which is preliminary data.</text>
</comment>
<dbReference type="AlphaFoldDB" id="A0A0F9GL95"/>
<organism evidence="2">
    <name type="scientific">marine sediment metagenome</name>
    <dbReference type="NCBI Taxonomy" id="412755"/>
    <lineage>
        <taxon>unclassified sequences</taxon>
        <taxon>metagenomes</taxon>
        <taxon>ecological metagenomes</taxon>
    </lineage>
</organism>
<protein>
    <submittedName>
        <fullName evidence="2">Uncharacterized protein</fullName>
    </submittedName>
</protein>
<evidence type="ECO:0000256" key="1">
    <source>
        <dbReference type="SAM" id="MobiDB-lite"/>
    </source>
</evidence>
<dbReference type="EMBL" id="LAZR01017645">
    <property type="protein sequence ID" value="KKL99563.1"/>
    <property type="molecule type" value="Genomic_DNA"/>
</dbReference>
<feature type="region of interest" description="Disordered" evidence="1">
    <location>
        <begin position="189"/>
        <end position="220"/>
    </location>
</feature>